<feature type="compositionally biased region" description="Basic and acidic residues" evidence="4">
    <location>
        <begin position="923"/>
        <end position="933"/>
    </location>
</feature>
<feature type="domain" description="Carbohydrate kinase FGGY C-terminal" evidence="7">
    <location>
        <begin position="668"/>
        <end position="794"/>
    </location>
</feature>
<evidence type="ECO:0000313" key="10">
    <source>
        <dbReference type="Proteomes" id="UP000186168"/>
    </source>
</evidence>
<evidence type="ECO:0000259" key="7">
    <source>
        <dbReference type="Pfam" id="PF02782"/>
    </source>
</evidence>
<dbReference type="SUPFAM" id="SSF52283">
    <property type="entry name" value="Formate/glycerate dehydrogenase catalytic domain-like"/>
    <property type="match status" value="1"/>
</dbReference>
<dbReference type="STRING" id="67365.GCA_001704635_07535"/>
<dbReference type="SUPFAM" id="SSF51735">
    <property type="entry name" value="NAD(P)-binding Rossmann-fold domains"/>
    <property type="match status" value="1"/>
</dbReference>
<feature type="region of interest" description="Disordered" evidence="4">
    <location>
        <begin position="794"/>
        <end position="839"/>
    </location>
</feature>
<feature type="domain" description="Carbohydrate kinase FGGY N-terminal" evidence="5">
    <location>
        <begin position="395"/>
        <end position="640"/>
    </location>
</feature>
<dbReference type="Gene3D" id="3.30.420.40">
    <property type="match status" value="2"/>
</dbReference>
<dbReference type="InterPro" id="IPR018484">
    <property type="entry name" value="FGGY_N"/>
</dbReference>
<dbReference type="CDD" id="cd12171">
    <property type="entry name" value="2-Hacid_dh_10"/>
    <property type="match status" value="1"/>
</dbReference>
<keyword evidence="10" id="KW-1185">Reference proteome</keyword>
<feature type="compositionally biased region" description="Low complexity" evidence="4">
    <location>
        <begin position="803"/>
        <end position="812"/>
    </location>
</feature>
<evidence type="ECO:0000256" key="2">
    <source>
        <dbReference type="ARBA" id="ARBA00023002"/>
    </source>
</evidence>
<dbReference type="Pfam" id="PF00370">
    <property type="entry name" value="FGGY_N"/>
    <property type="match status" value="1"/>
</dbReference>
<evidence type="ECO:0000256" key="3">
    <source>
        <dbReference type="ARBA" id="ARBA00023027"/>
    </source>
</evidence>
<evidence type="ECO:0000256" key="1">
    <source>
        <dbReference type="ARBA" id="ARBA00005854"/>
    </source>
</evidence>
<dbReference type="GO" id="GO:0051287">
    <property type="term" value="F:NAD binding"/>
    <property type="evidence" value="ECO:0007669"/>
    <property type="project" value="InterPro"/>
</dbReference>
<dbReference type="InterPro" id="IPR036291">
    <property type="entry name" value="NAD(P)-bd_dom_sf"/>
</dbReference>
<dbReference type="AlphaFoldDB" id="A0A1R1SP40"/>
<keyword evidence="9" id="KW-0418">Kinase</keyword>
<keyword evidence="3" id="KW-0520">NAD</keyword>
<dbReference type="InterPro" id="IPR006139">
    <property type="entry name" value="D-isomer_2_OHA_DH_cat_dom"/>
</dbReference>
<feature type="compositionally biased region" description="Low complexity" evidence="4">
    <location>
        <begin position="861"/>
        <end position="870"/>
    </location>
</feature>
<evidence type="ECO:0000259" key="8">
    <source>
        <dbReference type="Pfam" id="PF02826"/>
    </source>
</evidence>
<sequence>MRVLAAGDHFVRPDLIIAALRDEPGLADVDVAELTLPWPHEPFGPVGGPASRVNEASGTEEQLIEALAGAEVCVTQMAPFTAEVFAARPELRMVAVSRGGPVNVDLAAATRAGVAVSFAPGRNATAAAEFAVGMMLAAMRRIPTADAELRAGRWRGDFFAYEESGIELDGATVGLVGYGAIGRIVARVLRAFGAHVLIADPYTDPEAARADGVEPVGLDELLTRSSVVSLHARLTPETKGLINADRLALMRPGAVLVNTARGGLLDYAPLPDALRSGRLGALALDVYDIEPPPADWPLHSAPNVVTTPHLAGATRQTAHRAATITAAEVGRYARGEKLAHPANQPAPGAGGAERNRAATVRVAPSGAGQGLTVTRPSRRPSEKPPLSGGSGVTSIVLGVDVGTSVTKAVAFGRDGRSLAAASRRSRLTRLPGGRVEQDLEDVLRTVAEVVREVTAALAGAGHAAPVALALTGQGDGLWLRDAAGRAVRPPISWMDGRAGDTVARWGEDGTIRELYRLTGSGVFPGCHAPLLRWLADHEPEALARAEVAGYCVDAVAQRLTGVIGVDASDASMPFMDVTTRHYVPKALEACGIAEHARLLPPPAAPGTVLALDEAGAELLGLPAGLPVTAGPYDLPACAIGSGVEEVGDGLLIVGTTLASQVLTGSAVIDPAADPAGMWLCTPDRDRWLRGMPAMVGTAALEWVLEFTGATTADLDALLAGSPPGARGVTALPFLSDAGERAPFVEPAARGRLDGLTLAATRADAVRAACEAVAYAARHCLEAAGLSASLAACGGAPGPPPGPSCSRTSSGGPCAFPTSPRWGRAARSRSPGALSVTPWTRHNGEPIRVLSYRTRSVPRPMSAATPTTGPGWPAPSPSGGRRRPLEAPPAPRQAPAPGRQAPAPGRQTAAPRACRGRLQTARRARVDRAKSGTE</sequence>
<feature type="domain" description="D-isomer specific 2-hydroxyacid dehydrogenase catalytic" evidence="6">
    <location>
        <begin position="58"/>
        <end position="343"/>
    </location>
</feature>
<dbReference type="Proteomes" id="UP000186168">
    <property type="component" value="Unassembled WGS sequence"/>
</dbReference>
<comment type="similarity">
    <text evidence="1">Belongs to the D-isomer specific 2-hydroxyacid dehydrogenase family.</text>
</comment>
<feature type="region of interest" description="Disordered" evidence="4">
    <location>
        <begin position="852"/>
        <end position="933"/>
    </location>
</feature>
<dbReference type="Pfam" id="PF00389">
    <property type="entry name" value="2-Hacid_dh"/>
    <property type="match status" value="1"/>
</dbReference>
<dbReference type="GO" id="GO:0016616">
    <property type="term" value="F:oxidoreductase activity, acting on the CH-OH group of donors, NAD or NADP as acceptor"/>
    <property type="evidence" value="ECO:0007669"/>
    <property type="project" value="InterPro"/>
</dbReference>
<dbReference type="PANTHER" id="PTHR42789:SF1">
    <property type="entry name" value="D-ISOMER SPECIFIC 2-HYDROXYACID DEHYDROGENASE FAMILY PROTEIN (AFU_ORTHOLOGUE AFUA_6G10090)"/>
    <property type="match status" value="1"/>
</dbReference>
<dbReference type="Pfam" id="PF02826">
    <property type="entry name" value="2-Hacid_dh_C"/>
    <property type="match status" value="1"/>
</dbReference>
<feature type="compositionally biased region" description="Low complexity" evidence="4">
    <location>
        <begin position="894"/>
        <end position="906"/>
    </location>
</feature>
<dbReference type="Gene3D" id="3.40.50.720">
    <property type="entry name" value="NAD(P)-binding Rossmann-like Domain"/>
    <property type="match status" value="2"/>
</dbReference>
<proteinExistence type="inferred from homology"/>
<evidence type="ECO:0000259" key="5">
    <source>
        <dbReference type="Pfam" id="PF00370"/>
    </source>
</evidence>
<dbReference type="Pfam" id="PF02782">
    <property type="entry name" value="FGGY_C"/>
    <property type="match status" value="1"/>
</dbReference>
<comment type="caution">
    <text evidence="9">The sequence shown here is derived from an EMBL/GenBank/DDBJ whole genome shotgun (WGS) entry which is preliminary data.</text>
</comment>
<dbReference type="InterPro" id="IPR018485">
    <property type="entry name" value="FGGY_C"/>
</dbReference>
<dbReference type="InterPro" id="IPR050857">
    <property type="entry name" value="D-2-hydroxyacid_DH"/>
</dbReference>
<dbReference type="GO" id="GO:0005975">
    <property type="term" value="P:carbohydrate metabolic process"/>
    <property type="evidence" value="ECO:0007669"/>
    <property type="project" value="InterPro"/>
</dbReference>
<dbReference type="EMBL" id="ASQP01000108">
    <property type="protein sequence ID" value="OMI40081.1"/>
    <property type="molecule type" value="Genomic_DNA"/>
</dbReference>
<dbReference type="GO" id="GO:0016301">
    <property type="term" value="F:kinase activity"/>
    <property type="evidence" value="ECO:0007669"/>
    <property type="project" value="UniProtKB-KW"/>
</dbReference>
<dbReference type="PANTHER" id="PTHR42789">
    <property type="entry name" value="D-ISOMER SPECIFIC 2-HYDROXYACID DEHYDROGENASE FAMILY PROTEIN (AFU_ORTHOLOGUE AFUA_6G10090)"/>
    <property type="match status" value="1"/>
</dbReference>
<keyword evidence="9" id="KW-0808">Transferase</keyword>
<evidence type="ECO:0000259" key="6">
    <source>
        <dbReference type="Pfam" id="PF00389"/>
    </source>
</evidence>
<accession>A0A1R1SP40</accession>
<dbReference type="InterPro" id="IPR043129">
    <property type="entry name" value="ATPase_NBD"/>
</dbReference>
<dbReference type="SUPFAM" id="SSF53067">
    <property type="entry name" value="Actin-like ATPase domain"/>
    <property type="match status" value="2"/>
</dbReference>
<protein>
    <submittedName>
        <fullName evidence="9">Putative sugar kinase</fullName>
    </submittedName>
</protein>
<feature type="domain" description="D-isomer specific 2-hydroxyacid dehydrogenase NAD-binding" evidence="8">
    <location>
        <begin position="132"/>
        <end position="311"/>
    </location>
</feature>
<evidence type="ECO:0000256" key="4">
    <source>
        <dbReference type="SAM" id="MobiDB-lite"/>
    </source>
</evidence>
<reference evidence="9 10" key="1">
    <citation type="submission" date="2013-05" db="EMBL/GenBank/DDBJ databases">
        <title>Genome sequence of Streptomyces sparsogenes DSM 40356.</title>
        <authorList>
            <person name="Coyne S."/>
            <person name="Seebeck F.P."/>
        </authorList>
    </citation>
    <scope>NUCLEOTIDE SEQUENCE [LARGE SCALE GENOMIC DNA]</scope>
    <source>
        <strain evidence="9 10">DSM 40356</strain>
    </source>
</reference>
<keyword evidence="2" id="KW-0560">Oxidoreductase</keyword>
<dbReference type="InterPro" id="IPR029753">
    <property type="entry name" value="D-isomer_DH_CS"/>
</dbReference>
<feature type="region of interest" description="Disordered" evidence="4">
    <location>
        <begin position="361"/>
        <end position="390"/>
    </location>
</feature>
<evidence type="ECO:0000313" key="9">
    <source>
        <dbReference type="EMBL" id="OMI40081.1"/>
    </source>
</evidence>
<dbReference type="PROSITE" id="PS00671">
    <property type="entry name" value="D_2_HYDROXYACID_DH_3"/>
    <property type="match status" value="1"/>
</dbReference>
<gene>
    <name evidence="9" type="ORF">SPAR_07667</name>
</gene>
<organism evidence="9 10">
    <name type="scientific">Streptomyces sparsogenes DSM 40356</name>
    <dbReference type="NCBI Taxonomy" id="1331668"/>
    <lineage>
        <taxon>Bacteria</taxon>
        <taxon>Bacillati</taxon>
        <taxon>Actinomycetota</taxon>
        <taxon>Actinomycetes</taxon>
        <taxon>Kitasatosporales</taxon>
        <taxon>Streptomycetaceae</taxon>
        <taxon>Streptomyces</taxon>
    </lineage>
</organism>
<name>A0A1R1SP40_9ACTN</name>
<dbReference type="InterPro" id="IPR006140">
    <property type="entry name" value="D-isomer_DH_NAD-bd"/>
</dbReference>
<dbReference type="FunFam" id="3.40.50.720:FF:000203">
    <property type="entry name" value="D-3-phosphoglycerate dehydrogenase (SerA)"/>
    <property type="match status" value="1"/>
</dbReference>